<gene>
    <name evidence="2" type="ORF">J2S73_003479</name>
</gene>
<evidence type="ECO:0000259" key="1">
    <source>
        <dbReference type="Pfam" id="PF00534"/>
    </source>
</evidence>
<dbReference type="Pfam" id="PF00534">
    <property type="entry name" value="Glycos_transf_1"/>
    <property type="match status" value="1"/>
</dbReference>
<organism evidence="2 3">
    <name type="scientific">Amorphus orientalis</name>
    <dbReference type="NCBI Taxonomy" id="649198"/>
    <lineage>
        <taxon>Bacteria</taxon>
        <taxon>Pseudomonadati</taxon>
        <taxon>Pseudomonadota</taxon>
        <taxon>Alphaproteobacteria</taxon>
        <taxon>Hyphomicrobiales</taxon>
        <taxon>Amorphaceae</taxon>
        <taxon>Amorphus</taxon>
    </lineage>
</organism>
<protein>
    <submittedName>
        <fullName evidence="2">Glycosyltransferase involved in cell wall biosynthesis</fullName>
    </submittedName>
</protein>
<proteinExistence type="predicted"/>
<dbReference type="CDD" id="cd03801">
    <property type="entry name" value="GT4_PimA-like"/>
    <property type="match status" value="1"/>
</dbReference>
<dbReference type="InterPro" id="IPR050194">
    <property type="entry name" value="Glycosyltransferase_grp1"/>
</dbReference>
<keyword evidence="3" id="KW-1185">Reference proteome</keyword>
<evidence type="ECO:0000313" key="3">
    <source>
        <dbReference type="Proteomes" id="UP001229244"/>
    </source>
</evidence>
<accession>A0AAE3VRT6</accession>
<dbReference type="Proteomes" id="UP001229244">
    <property type="component" value="Unassembled WGS sequence"/>
</dbReference>
<dbReference type="AlphaFoldDB" id="A0AAE3VRT6"/>
<comment type="caution">
    <text evidence="2">The sequence shown here is derived from an EMBL/GenBank/DDBJ whole genome shotgun (WGS) entry which is preliminary data.</text>
</comment>
<dbReference type="GO" id="GO:0016757">
    <property type="term" value="F:glycosyltransferase activity"/>
    <property type="evidence" value="ECO:0007669"/>
    <property type="project" value="InterPro"/>
</dbReference>
<dbReference type="PANTHER" id="PTHR45947">
    <property type="entry name" value="SULFOQUINOVOSYL TRANSFERASE SQD2"/>
    <property type="match status" value="1"/>
</dbReference>
<dbReference type="PANTHER" id="PTHR45947:SF3">
    <property type="entry name" value="SULFOQUINOVOSYL TRANSFERASE SQD2"/>
    <property type="match status" value="1"/>
</dbReference>
<feature type="domain" description="Glycosyl transferase family 1" evidence="1">
    <location>
        <begin position="200"/>
        <end position="339"/>
    </location>
</feature>
<reference evidence="2" key="1">
    <citation type="submission" date="2023-07" db="EMBL/GenBank/DDBJ databases">
        <title>Genomic Encyclopedia of Type Strains, Phase IV (KMG-IV): sequencing the most valuable type-strain genomes for metagenomic binning, comparative biology and taxonomic classification.</title>
        <authorList>
            <person name="Goeker M."/>
        </authorList>
    </citation>
    <scope>NUCLEOTIDE SEQUENCE</scope>
    <source>
        <strain evidence="2">DSM 21202</strain>
    </source>
</reference>
<dbReference type="EMBL" id="JAUSUL010000004">
    <property type="protein sequence ID" value="MDQ0317002.1"/>
    <property type="molecule type" value="Genomic_DNA"/>
</dbReference>
<sequence length="371" mass="40156">MTTALYCPMKPPDHPVASGDREIGRLVLRLLEDLGEAPVLASRLSTWQGSPDPDRFAELERASAAEADRLIDAWHSSEDRPDAWVTYHLYHKAPDHLGPRVADALGLAYVVIEASRAKKRAEGPWAEGFRAADRALAEADAVCAMHETDRAGLAEIVPADRLTTLAPFIDTTPFAAIERGPRPPDAPVRLLAVGMMRHGNKEACYRVLADAVRQLDGGNWHLFIAGDGEAADDLRPLFDAERTTFLGRLDRPELIAAYCDADIFVWPAVNEPFGLVFLEAQAAGLPVVGGRSRGVPEIVRDGETGLLTDSTDATAFARAITSLMADPDRRARFADAARTHAITRHDIARARADLGAVLKAARARRAAKGTG</sequence>
<dbReference type="SUPFAM" id="SSF53756">
    <property type="entry name" value="UDP-Glycosyltransferase/glycogen phosphorylase"/>
    <property type="match status" value="1"/>
</dbReference>
<evidence type="ECO:0000313" key="2">
    <source>
        <dbReference type="EMBL" id="MDQ0317002.1"/>
    </source>
</evidence>
<dbReference type="InterPro" id="IPR001296">
    <property type="entry name" value="Glyco_trans_1"/>
</dbReference>
<name>A0AAE3VRT6_9HYPH</name>
<dbReference type="RefSeq" id="WP_306886901.1">
    <property type="nucleotide sequence ID" value="NZ_JAUSUL010000004.1"/>
</dbReference>
<dbReference type="Gene3D" id="3.40.50.2000">
    <property type="entry name" value="Glycogen Phosphorylase B"/>
    <property type="match status" value="2"/>
</dbReference>